<evidence type="ECO:0000259" key="4">
    <source>
        <dbReference type="PROSITE" id="PS50102"/>
    </source>
</evidence>
<dbReference type="PhylomeDB" id="A7S2H6"/>
<dbReference type="HOGENOM" id="CLU_012062_1_5_1"/>
<dbReference type="GO" id="GO:0000398">
    <property type="term" value="P:mRNA splicing, via spliceosome"/>
    <property type="evidence" value="ECO:0000318"/>
    <property type="project" value="GO_Central"/>
</dbReference>
<keyword evidence="1" id="KW-0677">Repeat</keyword>
<dbReference type="EMBL" id="DS469568">
    <property type="protein sequence ID" value="EDO42151.1"/>
    <property type="molecule type" value="Genomic_DNA"/>
</dbReference>
<evidence type="ECO:0000256" key="2">
    <source>
        <dbReference type="ARBA" id="ARBA00022884"/>
    </source>
</evidence>
<protein>
    <recommendedName>
        <fullName evidence="4">RRM domain-containing protein</fullName>
    </recommendedName>
</protein>
<dbReference type="OMA" id="HPCERRK"/>
<evidence type="ECO:0000256" key="3">
    <source>
        <dbReference type="PROSITE-ProRule" id="PRU00176"/>
    </source>
</evidence>
<dbReference type="eggNOG" id="KOG0118">
    <property type="taxonomic scope" value="Eukaryota"/>
</dbReference>
<sequence>MAWRDNPDIKKLYVGGLKEETTEENIREHFQQYGEITELNLVRTPEGKSKGFCFVSFSDSDSVDNILFNFESHSLDGKKIEVKRAIPRGDTNPLAHVRTKKLFVGGLKNEQTEEDIKTALAEMVPFPPESIKLMKDKMTNKFKGYAFVNFNNEHIVDKLYIIRKAEVAGLPVELKKA</sequence>
<proteinExistence type="predicted"/>
<dbReference type="Gene3D" id="3.30.70.330">
    <property type="match status" value="2"/>
</dbReference>
<evidence type="ECO:0000313" key="6">
    <source>
        <dbReference type="Proteomes" id="UP000001593"/>
    </source>
</evidence>
<dbReference type="InParanoid" id="A7S2H6"/>
<dbReference type="GO" id="GO:0003723">
    <property type="term" value="F:RNA binding"/>
    <property type="evidence" value="ECO:0007669"/>
    <property type="project" value="UniProtKB-UniRule"/>
</dbReference>
<dbReference type="InterPro" id="IPR035979">
    <property type="entry name" value="RBD_domain_sf"/>
</dbReference>
<dbReference type="FunFam" id="3.30.70.330:FF:001403">
    <property type="entry name" value="Predicted protein"/>
    <property type="match status" value="1"/>
</dbReference>
<dbReference type="STRING" id="45351.A7S2H6"/>
<feature type="non-terminal residue" evidence="5">
    <location>
        <position position="177"/>
    </location>
</feature>
<organism evidence="5 6">
    <name type="scientific">Nematostella vectensis</name>
    <name type="common">Starlet sea anemone</name>
    <dbReference type="NCBI Taxonomy" id="45351"/>
    <lineage>
        <taxon>Eukaryota</taxon>
        <taxon>Metazoa</taxon>
        <taxon>Cnidaria</taxon>
        <taxon>Anthozoa</taxon>
        <taxon>Hexacorallia</taxon>
        <taxon>Actiniaria</taxon>
        <taxon>Edwardsiidae</taxon>
        <taxon>Nematostella</taxon>
    </lineage>
</organism>
<dbReference type="SUPFAM" id="SSF54928">
    <property type="entry name" value="RNA-binding domain, RBD"/>
    <property type="match status" value="2"/>
</dbReference>
<dbReference type="PANTHER" id="PTHR48032:SF6">
    <property type="entry name" value="RNA-BINDING (RRM_RBD_RNP MOTIFS) FAMILY PROTEIN"/>
    <property type="match status" value="1"/>
</dbReference>
<dbReference type="InterPro" id="IPR012677">
    <property type="entry name" value="Nucleotide-bd_a/b_plait_sf"/>
</dbReference>
<feature type="domain" description="RRM" evidence="4">
    <location>
        <begin position="10"/>
        <end position="87"/>
    </location>
</feature>
<keyword evidence="6" id="KW-1185">Reference proteome</keyword>
<keyword evidence="2 3" id="KW-0694">RNA-binding</keyword>
<name>A7S2H6_NEMVE</name>
<dbReference type="AlphaFoldDB" id="A7S2H6"/>
<dbReference type="InterPro" id="IPR000504">
    <property type="entry name" value="RRM_dom"/>
</dbReference>
<dbReference type="PROSITE" id="PS50102">
    <property type="entry name" value="RRM"/>
    <property type="match status" value="2"/>
</dbReference>
<dbReference type="Pfam" id="PF00076">
    <property type="entry name" value="RRM_1"/>
    <property type="match status" value="2"/>
</dbReference>
<dbReference type="GO" id="GO:0071011">
    <property type="term" value="C:precatalytic spliceosome"/>
    <property type="evidence" value="ECO:0000318"/>
    <property type="project" value="GO_Central"/>
</dbReference>
<dbReference type="SMART" id="SM00360">
    <property type="entry name" value="RRM"/>
    <property type="match status" value="2"/>
</dbReference>
<reference evidence="5 6" key="1">
    <citation type="journal article" date="2007" name="Science">
        <title>Sea anemone genome reveals ancestral eumetazoan gene repertoire and genomic organization.</title>
        <authorList>
            <person name="Putnam N.H."/>
            <person name="Srivastava M."/>
            <person name="Hellsten U."/>
            <person name="Dirks B."/>
            <person name="Chapman J."/>
            <person name="Salamov A."/>
            <person name="Terry A."/>
            <person name="Shapiro H."/>
            <person name="Lindquist E."/>
            <person name="Kapitonov V.V."/>
            <person name="Jurka J."/>
            <person name="Genikhovich G."/>
            <person name="Grigoriev I.V."/>
            <person name="Lucas S.M."/>
            <person name="Steele R.E."/>
            <person name="Finnerty J.R."/>
            <person name="Technau U."/>
            <person name="Martindale M.Q."/>
            <person name="Rokhsar D.S."/>
        </authorList>
    </citation>
    <scope>NUCLEOTIDE SEQUENCE [LARGE SCALE GENOMIC DNA]</scope>
    <source>
        <strain evidence="6">CH2 X CH6</strain>
    </source>
</reference>
<gene>
    <name evidence="5" type="ORF">NEMVEDRAFT_v1g101837</name>
</gene>
<accession>A7S2H6</accession>
<dbReference type="PANTHER" id="PTHR48032">
    <property type="entry name" value="RNA-BINDING PROTEIN MUSASHI HOMOLOG RBP6"/>
    <property type="match status" value="1"/>
</dbReference>
<dbReference type="GO" id="GO:0005686">
    <property type="term" value="C:U2 snRNP"/>
    <property type="evidence" value="ECO:0000318"/>
    <property type="project" value="GO_Central"/>
</dbReference>
<evidence type="ECO:0000313" key="5">
    <source>
        <dbReference type="EMBL" id="EDO42151.1"/>
    </source>
</evidence>
<feature type="domain" description="RRM" evidence="4">
    <location>
        <begin position="100"/>
        <end position="177"/>
    </location>
</feature>
<dbReference type="Proteomes" id="UP000001593">
    <property type="component" value="Unassembled WGS sequence"/>
</dbReference>
<evidence type="ECO:0000256" key="1">
    <source>
        <dbReference type="ARBA" id="ARBA00022737"/>
    </source>
</evidence>